<accession>A0ABT3TIA3</accession>
<evidence type="ECO:0000313" key="3">
    <source>
        <dbReference type="Proteomes" id="UP001143362"/>
    </source>
</evidence>
<evidence type="ECO:0008006" key="4">
    <source>
        <dbReference type="Google" id="ProtNLM"/>
    </source>
</evidence>
<organism evidence="2 3">
    <name type="scientific">Candidatus Litorirhabdus singularis</name>
    <dbReference type="NCBI Taxonomy" id="2518993"/>
    <lineage>
        <taxon>Bacteria</taxon>
        <taxon>Pseudomonadati</taxon>
        <taxon>Pseudomonadota</taxon>
        <taxon>Gammaproteobacteria</taxon>
        <taxon>Cellvibrionales</taxon>
        <taxon>Halieaceae</taxon>
        <taxon>Candidatus Litorirhabdus</taxon>
    </lineage>
</organism>
<comment type="caution">
    <text evidence="2">The sequence shown here is derived from an EMBL/GenBank/DDBJ whole genome shotgun (WGS) entry which is preliminary data.</text>
</comment>
<keyword evidence="3" id="KW-1185">Reference proteome</keyword>
<proteinExistence type="predicted"/>
<name>A0ABT3TIA3_9GAMM</name>
<keyword evidence="1" id="KW-0472">Membrane</keyword>
<dbReference type="RefSeq" id="WP_279246043.1">
    <property type="nucleotide sequence ID" value="NZ_SHNN01000002.1"/>
</dbReference>
<dbReference type="Proteomes" id="UP001143362">
    <property type="component" value="Unassembled WGS sequence"/>
</dbReference>
<dbReference type="EMBL" id="SHNN01000002">
    <property type="protein sequence ID" value="MCX2982048.1"/>
    <property type="molecule type" value="Genomic_DNA"/>
</dbReference>
<protein>
    <recommendedName>
        <fullName evidence="4">DUF4131 domain-containing protein</fullName>
    </recommendedName>
</protein>
<feature type="transmembrane region" description="Helical" evidence="1">
    <location>
        <begin position="12"/>
        <end position="31"/>
    </location>
</feature>
<reference evidence="2" key="1">
    <citation type="submission" date="2019-02" db="EMBL/GenBank/DDBJ databases">
        <authorList>
            <person name="Li S.-H."/>
        </authorList>
    </citation>
    <scope>NUCLEOTIDE SEQUENCE</scope>
    <source>
        <strain evidence="2">IMCC14734</strain>
    </source>
</reference>
<feature type="transmembrane region" description="Helical" evidence="1">
    <location>
        <begin position="66"/>
        <end position="86"/>
    </location>
</feature>
<keyword evidence="1" id="KW-1133">Transmembrane helix</keyword>
<gene>
    <name evidence="2" type="ORF">EYC98_14390</name>
</gene>
<sequence>MSESESISKLRLALAGVLLFVSVAVFAVRFVHAGAYAMPTTGVMASGIGALVLGGLLLWPSLPRPLGMLAMIVSPLVMFLGLYATMAELEEVISIYATNSAGKTVDLRLWVVDREDGAWVGMPSAKAMEHSLDGARLEMLRGGQTQCVVPALYEDRPTVRAIHTLKVEKYAVARASGAIGLYPLEAKDTTVALRLDSCPGG</sequence>
<feature type="transmembrane region" description="Helical" evidence="1">
    <location>
        <begin position="37"/>
        <end position="59"/>
    </location>
</feature>
<keyword evidence="1" id="KW-0812">Transmembrane</keyword>
<evidence type="ECO:0000313" key="2">
    <source>
        <dbReference type="EMBL" id="MCX2982048.1"/>
    </source>
</evidence>
<evidence type="ECO:0000256" key="1">
    <source>
        <dbReference type="SAM" id="Phobius"/>
    </source>
</evidence>